<dbReference type="CDD" id="cd01536">
    <property type="entry name" value="PBP1_ABC_sugar_binding-like"/>
    <property type="match status" value="1"/>
</dbReference>
<dbReference type="Gene3D" id="3.40.50.2300">
    <property type="match status" value="2"/>
</dbReference>
<organism evidence="6 7">
    <name type="scientific">Prosthecomicrobium pneumaticum</name>
    <dbReference type="NCBI Taxonomy" id="81895"/>
    <lineage>
        <taxon>Bacteria</taxon>
        <taxon>Pseudomonadati</taxon>
        <taxon>Pseudomonadota</taxon>
        <taxon>Alphaproteobacteria</taxon>
        <taxon>Hyphomicrobiales</taxon>
        <taxon>Kaistiaceae</taxon>
        <taxon>Prosthecomicrobium</taxon>
    </lineage>
</organism>
<dbReference type="PANTHER" id="PTHR46847">
    <property type="entry name" value="D-ALLOSE-BINDING PERIPLASMIC PROTEIN-RELATED"/>
    <property type="match status" value="1"/>
</dbReference>
<dbReference type="AlphaFoldDB" id="A0A7W9FQW8"/>
<dbReference type="Proteomes" id="UP000523821">
    <property type="component" value="Unassembled WGS sequence"/>
</dbReference>
<reference evidence="6 7" key="1">
    <citation type="submission" date="2020-08" db="EMBL/GenBank/DDBJ databases">
        <title>Genomic Encyclopedia of Type Strains, Phase IV (KMG-IV): sequencing the most valuable type-strain genomes for metagenomic binning, comparative biology and taxonomic classification.</title>
        <authorList>
            <person name="Goeker M."/>
        </authorList>
    </citation>
    <scope>NUCLEOTIDE SEQUENCE [LARGE SCALE GENOMIC DNA]</scope>
    <source>
        <strain evidence="6 7">DSM 16268</strain>
    </source>
</reference>
<evidence type="ECO:0000256" key="4">
    <source>
        <dbReference type="SAM" id="SignalP"/>
    </source>
</evidence>
<feature type="signal peptide" evidence="4">
    <location>
        <begin position="1"/>
        <end position="27"/>
    </location>
</feature>
<dbReference type="GO" id="GO:0030313">
    <property type="term" value="C:cell envelope"/>
    <property type="evidence" value="ECO:0007669"/>
    <property type="project" value="UniProtKB-SubCell"/>
</dbReference>
<proteinExistence type="inferred from homology"/>
<comment type="subcellular location">
    <subcellularLocation>
        <location evidence="1">Cell envelope</location>
    </subcellularLocation>
</comment>
<gene>
    <name evidence="6" type="ORF">GGQ63_004274</name>
</gene>
<feature type="domain" description="Periplasmic binding protein" evidence="5">
    <location>
        <begin position="36"/>
        <end position="291"/>
    </location>
</feature>
<name>A0A7W9FQW8_9HYPH</name>
<comment type="caution">
    <text evidence="6">The sequence shown here is derived from an EMBL/GenBank/DDBJ whole genome shotgun (WGS) entry which is preliminary data.</text>
</comment>
<keyword evidence="3 4" id="KW-0732">Signal</keyword>
<evidence type="ECO:0000313" key="7">
    <source>
        <dbReference type="Proteomes" id="UP000523821"/>
    </source>
</evidence>
<sequence>MNLKTLKTWTGSLLAGTIIAAATISGAAAQDKKPQIAVLLFSRGFEFMVALDQGARKEAEKLGAEITVLDGQSNTEVQTRQIEDLIVKGVDAIVISPNNSTEIVPAVRRANEAKIPVVALDAVVGEGADVVTYVGFDNAAGGKVAAEYVASLGKKKVLELQGAIGAYHAQKRGGGFEGEAQGKFEVLPRPAEWLAENAQAITADVVTANPDVDAIFSHNDEMIRGVLAGLRQIGKTAKVGEDGHIAVVAVDGTPLALQRIRDGEQDATVNQDPFEMGALAVRSAVAALKGETVPAQQLLPPTLVTKENVDDPALWGNIFKP</sequence>
<protein>
    <submittedName>
        <fullName evidence="6">Ribose transport system substrate-binding protein</fullName>
    </submittedName>
</protein>
<evidence type="ECO:0000256" key="3">
    <source>
        <dbReference type="ARBA" id="ARBA00022729"/>
    </source>
</evidence>
<dbReference type="GO" id="GO:0030246">
    <property type="term" value="F:carbohydrate binding"/>
    <property type="evidence" value="ECO:0007669"/>
    <property type="project" value="UniProtKB-ARBA"/>
</dbReference>
<accession>A0A7W9FQW8</accession>
<evidence type="ECO:0000256" key="1">
    <source>
        <dbReference type="ARBA" id="ARBA00004196"/>
    </source>
</evidence>
<feature type="chain" id="PRO_5031284308" evidence="4">
    <location>
        <begin position="28"/>
        <end position="321"/>
    </location>
</feature>
<comment type="similarity">
    <text evidence="2">Belongs to the bacterial solute-binding protein 2 family.</text>
</comment>
<evidence type="ECO:0000313" key="6">
    <source>
        <dbReference type="EMBL" id="MBB5755173.1"/>
    </source>
</evidence>
<keyword evidence="7" id="KW-1185">Reference proteome</keyword>
<evidence type="ECO:0000256" key="2">
    <source>
        <dbReference type="ARBA" id="ARBA00007639"/>
    </source>
</evidence>
<dbReference type="InterPro" id="IPR025997">
    <property type="entry name" value="SBP_2_dom"/>
</dbReference>
<dbReference type="SUPFAM" id="SSF53822">
    <property type="entry name" value="Periplasmic binding protein-like I"/>
    <property type="match status" value="1"/>
</dbReference>
<dbReference type="PANTHER" id="PTHR46847:SF1">
    <property type="entry name" value="D-ALLOSE-BINDING PERIPLASMIC PROTEIN-RELATED"/>
    <property type="match status" value="1"/>
</dbReference>
<evidence type="ECO:0000259" key="5">
    <source>
        <dbReference type="Pfam" id="PF13407"/>
    </source>
</evidence>
<dbReference type="RefSeq" id="WP_183858603.1">
    <property type="nucleotide sequence ID" value="NZ_JACHOO010000014.1"/>
</dbReference>
<dbReference type="Pfam" id="PF13407">
    <property type="entry name" value="Peripla_BP_4"/>
    <property type="match status" value="1"/>
</dbReference>
<dbReference type="InterPro" id="IPR028082">
    <property type="entry name" value="Peripla_BP_I"/>
</dbReference>
<dbReference type="EMBL" id="JACHOO010000014">
    <property type="protein sequence ID" value="MBB5755173.1"/>
    <property type="molecule type" value="Genomic_DNA"/>
</dbReference>